<keyword evidence="2" id="KW-1185">Reference proteome</keyword>
<gene>
    <name evidence="1" type="ORF">K435DRAFT_860275</name>
</gene>
<evidence type="ECO:0000313" key="2">
    <source>
        <dbReference type="Proteomes" id="UP000297245"/>
    </source>
</evidence>
<accession>A0A4V4HFF4</accession>
<dbReference type="OrthoDB" id="2367075at2759"/>
<sequence length="140" mass="16091">MSINTEAAFKCHDKFFFFVTNVLFNLDEFLITPRVLPLQDCLSIPVPEASHEGSVDWPIFIDGVALEDFEAYIDLIYNLDQVLTQEEKPFTYYLSILHLATMWMWDAGVRFSVAAIDAIKPSDFDPYLKLIIGITYQQEA</sequence>
<dbReference type="EMBL" id="ML179217">
    <property type="protein sequence ID" value="THU94735.1"/>
    <property type="molecule type" value="Genomic_DNA"/>
</dbReference>
<dbReference type="Proteomes" id="UP000297245">
    <property type="component" value="Unassembled WGS sequence"/>
</dbReference>
<protein>
    <recommendedName>
        <fullName evidence="3">BTB domain-containing protein</fullName>
    </recommendedName>
</protein>
<proteinExistence type="predicted"/>
<evidence type="ECO:0008006" key="3">
    <source>
        <dbReference type="Google" id="ProtNLM"/>
    </source>
</evidence>
<dbReference type="AlphaFoldDB" id="A0A4V4HFF4"/>
<organism evidence="1 2">
    <name type="scientific">Dendrothele bispora (strain CBS 962.96)</name>
    <dbReference type="NCBI Taxonomy" id="1314807"/>
    <lineage>
        <taxon>Eukaryota</taxon>
        <taxon>Fungi</taxon>
        <taxon>Dikarya</taxon>
        <taxon>Basidiomycota</taxon>
        <taxon>Agaricomycotina</taxon>
        <taxon>Agaricomycetes</taxon>
        <taxon>Agaricomycetidae</taxon>
        <taxon>Agaricales</taxon>
        <taxon>Agaricales incertae sedis</taxon>
        <taxon>Dendrothele</taxon>
    </lineage>
</organism>
<evidence type="ECO:0000313" key="1">
    <source>
        <dbReference type="EMBL" id="THU94735.1"/>
    </source>
</evidence>
<reference evidence="1 2" key="1">
    <citation type="journal article" date="2019" name="Nat. Ecol. Evol.">
        <title>Megaphylogeny resolves global patterns of mushroom evolution.</title>
        <authorList>
            <person name="Varga T."/>
            <person name="Krizsan K."/>
            <person name="Foldi C."/>
            <person name="Dima B."/>
            <person name="Sanchez-Garcia M."/>
            <person name="Sanchez-Ramirez S."/>
            <person name="Szollosi G.J."/>
            <person name="Szarkandi J.G."/>
            <person name="Papp V."/>
            <person name="Albert L."/>
            <person name="Andreopoulos W."/>
            <person name="Angelini C."/>
            <person name="Antonin V."/>
            <person name="Barry K.W."/>
            <person name="Bougher N.L."/>
            <person name="Buchanan P."/>
            <person name="Buyck B."/>
            <person name="Bense V."/>
            <person name="Catcheside P."/>
            <person name="Chovatia M."/>
            <person name="Cooper J."/>
            <person name="Damon W."/>
            <person name="Desjardin D."/>
            <person name="Finy P."/>
            <person name="Geml J."/>
            <person name="Haridas S."/>
            <person name="Hughes K."/>
            <person name="Justo A."/>
            <person name="Karasinski D."/>
            <person name="Kautmanova I."/>
            <person name="Kiss B."/>
            <person name="Kocsube S."/>
            <person name="Kotiranta H."/>
            <person name="LaButti K.M."/>
            <person name="Lechner B.E."/>
            <person name="Liimatainen K."/>
            <person name="Lipzen A."/>
            <person name="Lukacs Z."/>
            <person name="Mihaltcheva S."/>
            <person name="Morgado L.N."/>
            <person name="Niskanen T."/>
            <person name="Noordeloos M.E."/>
            <person name="Ohm R.A."/>
            <person name="Ortiz-Santana B."/>
            <person name="Ovrebo C."/>
            <person name="Racz N."/>
            <person name="Riley R."/>
            <person name="Savchenko A."/>
            <person name="Shiryaev A."/>
            <person name="Soop K."/>
            <person name="Spirin V."/>
            <person name="Szebenyi C."/>
            <person name="Tomsovsky M."/>
            <person name="Tulloss R.E."/>
            <person name="Uehling J."/>
            <person name="Grigoriev I.V."/>
            <person name="Vagvolgyi C."/>
            <person name="Papp T."/>
            <person name="Martin F.M."/>
            <person name="Miettinen O."/>
            <person name="Hibbett D.S."/>
            <person name="Nagy L.G."/>
        </authorList>
    </citation>
    <scope>NUCLEOTIDE SEQUENCE [LARGE SCALE GENOMIC DNA]</scope>
    <source>
        <strain evidence="1 2">CBS 962.96</strain>
    </source>
</reference>
<name>A0A4V4HFF4_DENBC</name>